<dbReference type="NCBIfam" id="NF001304">
    <property type="entry name" value="PRK00249.1-4"/>
    <property type="match status" value="1"/>
</dbReference>
<comment type="function">
    <text evidence="1 11">Assembles around the rod to form the L-ring and probably protects the motor/basal body from shearing forces during rotation.</text>
</comment>
<dbReference type="EMBL" id="SRMF01000001">
    <property type="protein sequence ID" value="TGG95994.1"/>
    <property type="molecule type" value="Genomic_DNA"/>
</dbReference>
<keyword evidence="8 11" id="KW-0975">Bacterial flagellum</keyword>
<dbReference type="Pfam" id="PF02107">
    <property type="entry name" value="FlgH"/>
    <property type="match status" value="1"/>
</dbReference>
<dbReference type="HAMAP" id="MF_00415">
    <property type="entry name" value="FlgH"/>
    <property type="match status" value="1"/>
</dbReference>
<protein>
    <recommendedName>
        <fullName evidence="11">Flagellar L-ring protein</fullName>
    </recommendedName>
    <alternativeName>
        <fullName evidence="11">Basal body L-ring protein</fullName>
    </alternativeName>
</protein>
<evidence type="ECO:0000256" key="2">
    <source>
        <dbReference type="ARBA" id="ARBA00004635"/>
    </source>
</evidence>
<keyword evidence="9 11" id="KW-0998">Cell outer membrane</keyword>
<keyword evidence="13" id="KW-1185">Reference proteome</keyword>
<name>A0A4Z0WDT6_9GAMM</name>
<keyword evidence="7" id="KW-0564">Palmitate</keyword>
<dbReference type="PROSITE" id="PS51257">
    <property type="entry name" value="PROKAR_LIPOPROTEIN"/>
    <property type="match status" value="1"/>
</dbReference>
<dbReference type="OrthoDB" id="9789227at2"/>
<dbReference type="InterPro" id="IPR000527">
    <property type="entry name" value="Flag_Lring"/>
</dbReference>
<dbReference type="PANTHER" id="PTHR34933:SF1">
    <property type="entry name" value="FLAGELLAR L-RING PROTEIN"/>
    <property type="match status" value="1"/>
</dbReference>
<keyword evidence="12" id="KW-0966">Cell projection</keyword>
<evidence type="ECO:0000256" key="6">
    <source>
        <dbReference type="ARBA" id="ARBA00023136"/>
    </source>
</evidence>
<dbReference type="GO" id="GO:0071973">
    <property type="term" value="P:bacterial-type flagellum-dependent cell motility"/>
    <property type="evidence" value="ECO:0007669"/>
    <property type="project" value="InterPro"/>
</dbReference>
<keyword evidence="12" id="KW-0969">Cilium</keyword>
<evidence type="ECO:0000313" key="12">
    <source>
        <dbReference type="EMBL" id="TGG95994.1"/>
    </source>
</evidence>
<dbReference type="GO" id="GO:0009427">
    <property type="term" value="C:bacterial-type flagellum basal body, distal rod, L ring"/>
    <property type="evidence" value="ECO:0007669"/>
    <property type="project" value="InterPro"/>
</dbReference>
<dbReference type="PRINTS" id="PR01008">
    <property type="entry name" value="FLGLRINGFLGH"/>
</dbReference>
<accession>A0A4Z0WDT6</accession>
<dbReference type="Proteomes" id="UP000297475">
    <property type="component" value="Unassembled WGS sequence"/>
</dbReference>
<evidence type="ECO:0000313" key="13">
    <source>
        <dbReference type="Proteomes" id="UP000297475"/>
    </source>
</evidence>
<evidence type="ECO:0000256" key="11">
    <source>
        <dbReference type="HAMAP-Rule" id="MF_00415"/>
    </source>
</evidence>
<evidence type="ECO:0000256" key="10">
    <source>
        <dbReference type="ARBA" id="ARBA00023288"/>
    </source>
</evidence>
<comment type="caution">
    <text evidence="12">The sequence shown here is derived from an EMBL/GenBank/DDBJ whole genome shotgun (WGS) entry which is preliminary data.</text>
</comment>
<keyword evidence="5 11" id="KW-0732">Signal</keyword>
<evidence type="ECO:0000256" key="1">
    <source>
        <dbReference type="ARBA" id="ARBA00002591"/>
    </source>
</evidence>
<keyword evidence="10 11" id="KW-0449">Lipoprotein</keyword>
<evidence type="ECO:0000256" key="8">
    <source>
        <dbReference type="ARBA" id="ARBA00023143"/>
    </source>
</evidence>
<reference evidence="12 13" key="1">
    <citation type="submission" date="2019-04" db="EMBL/GenBank/DDBJ databases">
        <title>Natronospirillum operosus gen. nov., sp. nov., a haloalkaliphilic satellite isolated from decaying biomass of laboratory culture of cyanobacterium Geitlerinema sp. and proposal of Natronospirillaceae fam. nov. and Saccharospirillaceae fam. nov.</title>
        <authorList>
            <person name="Kevbrin V."/>
            <person name="Boltyanskaya Y."/>
            <person name="Koziaeva V."/>
            <person name="Grouzdev D.S."/>
            <person name="Park M."/>
            <person name="Cho J."/>
        </authorList>
    </citation>
    <scope>NUCLEOTIDE SEQUENCE [LARGE SCALE GENOMIC DNA]</scope>
    <source>
        <strain evidence="12 13">G-116</strain>
    </source>
</reference>
<evidence type="ECO:0000256" key="9">
    <source>
        <dbReference type="ARBA" id="ARBA00023237"/>
    </source>
</evidence>
<keyword evidence="6 11" id="KW-0472">Membrane</keyword>
<comment type="subunit">
    <text evidence="4 11">The basal body constitutes a major portion of the flagellar organelle and consists of four rings (L,P,S, and M) mounted on a central rod.</text>
</comment>
<evidence type="ECO:0000256" key="3">
    <source>
        <dbReference type="ARBA" id="ARBA00006929"/>
    </source>
</evidence>
<dbReference type="GO" id="GO:0009279">
    <property type="term" value="C:cell outer membrane"/>
    <property type="evidence" value="ECO:0007669"/>
    <property type="project" value="UniProtKB-SubCell"/>
</dbReference>
<dbReference type="PANTHER" id="PTHR34933">
    <property type="entry name" value="FLAGELLAR L-RING PROTEIN"/>
    <property type="match status" value="1"/>
</dbReference>
<evidence type="ECO:0000256" key="7">
    <source>
        <dbReference type="ARBA" id="ARBA00023139"/>
    </source>
</evidence>
<dbReference type="GO" id="GO:0003774">
    <property type="term" value="F:cytoskeletal motor activity"/>
    <property type="evidence" value="ECO:0007669"/>
    <property type="project" value="InterPro"/>
</dbReference>
<proteinExistence type="inferred from homology"/>
<organism evidence="12 13">
    <name type="scientific">Natronospirillum operosum</name>
    <dbReference type="NCBI Taxonomy" id="2759953"/>
    <lineage>
        <taxon>Bacteria</taxon>
        <taxon>Pseudomonadati</taxon>
        <taxon>Pseudomonadota</taxon>
        <taxon>Gammaproteobacteria</taxon>
        <taxon>Oceanospirillales</taxon>
        <taxon>Natronospirillaceae</taxon>
        <taxon>Natronospirillum</taxon>
    </lineage>
</organism>
<evidence type="ECO:0000256" key="5">
    <source>
        <dbReference type="ARBA" id="ARBA00022729"/>
    </source>
</evidence>
<comment type="subcellular location">
    <subcellularLocation>
        <location evidence="11">Cell outer membrane</location>
        <topology evidence="11">Lipid-anchor</topology>
    </subcellularLocation>
    <subcellularLocation>
        <location evidence="11">Bacterial flagellum basal body</location>
    </subcellularLocation>
    <subcellularLocation>
        <location evidence="2">Membrane</location>
        <topology evidence="2">Lipid-anchor</topology>
    </subcellularLocation>
</comment>
<sequence>MNIHKTVPLYLSALVLLAGCTSTGEFRLDEVPDEPDFAPVSSESIAPPPPSNGSIYAQGYGVALFGDKNAHRVGDVITVMLDERTVSQKSTQTNSSRQSNVDLQTPQIGGNDLAILNNPLSAQINGDRSFNGSGTANQSNRLEGAISVTVSEVLPNGVLRVRGEKWITLTRGEEYLRVTGLIRPEDINLDNTIDSSKLADARIAYSGTGELADSTRQGWLTRVFSSPLFPF</sequence>
<keyword evidence="12" id="KW-0282">Flagellum</keyword>
<comment type="similarity">
    <text evidence="3 11">Belongs to the FlgH family.</text>
</comment>
<dbReference type="AlphaFoldDB" id="A0A4Z0WDT6"/>
<gene>
    <name evidence="11 12" type="primary">flgH</name>
    <name evidence="12" type="ORF">E4656_06250</name>
</gene>
<dbReference type="RefSeq" id="WP_135482108.1">
    <property type="nucleotide sequence ID" value="NZ_SRMF01000001.1"/>
</dbReference>
<evidence type="ECO:0000256" key="4">
    <source>
        <dbReference type="ARBA" id="ARBA00011439"/>
    </source>
</evidence>